<evidence type="ECO:0000313" key="1">
    <source>
        <dbReference type="EMBL" id="KAI2389565.1"/>
    </source>
</evidence>
<accession>A0ACB8V167</accession>
<organism evidence="1">
    <name type="scientific">Ophidiomyces ophidiicola</name>
    <dbReference type="NCBI Taxonomy" id="1387563"/>
    <lineage>
        <taxon>Eukaryota</taxon>
        <taxon>Fungi</taxon>
        <taxon>Dikarya</taxon>
        <taxon>Ascomycota</taxon>
        <taxon>Pezizomycotina</taxon>
        <taxon>Eurotiomycetes</taxon>
        <taxon>Eurotiomycetidae</taxon>
        <taxon>Onygenales</taxon>
        <taxon>Onygenaceae</taxon>
        <taxon>Ophidiomyces</taxon>
    </lineage>
</organism>
<reference evidence="1" key="1">
    <citation type="journal article" date="2022" name="bioRxiv">
        <title>Population genetic analysis of Ophidiomyces ophidiicola, the causative agent of snake fungal disease, indicates recent introductions to the USA.</title>
        <authorList>
            <person name="Ladner J.T."/>
            <person name="Palmer J.M."/>
            <person name="Ettinger C.L."/>
            <person name="Stajich J.E."/>
            <person name="Farrell T.M."/>
            <person name="Glorioso B.M."/>
            <person name="Lawson B."/>
            <person name="Price S.J."/>
            <person name="Stengle A.G."/>
            <person name="Grear D.A."/>
            <person name="Lorch J.M."/>
        </authorList>
    </citation>
    <scope>NUCLEOTIDE SEQUENCE</scope>
    <source>
        <strain evidence="1">NWHC 24266-5</strain>
    </source>
</reference>
<gene>
    <name evidence="1" type="ORF">LOY88_002029</name>
</gene>
<dbReference type="EMBL" id="JALBCA010000023">
    <property type="protein sequence ID" value="KAI2389565.1"/>
    <property type="molecule type" value="Genomic_DNA"/>
</dbReference>
<sequence>MPPPTLSYGLNLASNKRPSAASKEPLATKKRKKTIFDSDSESDDGTLQSTAHEEITTLGGLVSPNSQPQAEPTSKRHQKTTQSNTFQDILGKKDKDYTNLSSLHSSNKYSKTATSVDSGIYEYDSVYDSIHSKPAKPESPTTTAPSGPKYMTSLLRSAEVRKRDQLRARDKLLAREREAEGDEFADKEKFVTAAYKAQQEEVKRIEAEEAVREKEEEARRKKGLGMMGFYKDMLERDGRRHEEAVKAAGDAVKNKDKVQDKAKEEDEEKSSAQVAAELNSRGANIIVNDEGEVVDKRQLLSAGLNVATKPKSKVIPAQTNAESREQQLQGSRFGQTPSARSQQRARQTEMVTAQLEERMRKEQEEDEARAKELVEKTKSKKTDSDVMSARERYLARKREREQAKS</sequence>
<comment type="caution">
    <text evidence="1">The sequence shown here is derived from an EMBL/GenBank/DDBJ whole genome shotgun (WGS) entry which is preliminary data.</text>
</comment>
<protein>
    <submittedName>
        <fullName evidence="1">Uncharacterized protein</fullName>
    </submittedName>
</protein>
<name>A0ACB8V167_9EURO</name>
<proteinExistence type="predicted"/>